<evidence type="ECO:0000313" key="7">
    <source>
        <dbReference type="EMBL" id="ADP71834.1"/>
    </source>
</evidence>
<keyword evidence="3 6" id="KW-1133">Transmembrane helix</keyword>
<evidence type="ECO:0000256" key="5">
    <source>
        <dbReference type="PIRSR" id="PIRSR604254-1"/>
    </source>
</evidence>
<keyword evidence="4 6" id="KW-0472">Membrane</keyword>
<dbReference type="PANTHER" id="PTHR20855:SF3">
    <property type="entry name" value="LD03007P"/>
    <property type="match status" value="1"/>
</dbReference>
<dbReference type="OrthoDB" id="9813689at2"/>
<keyword evidence="5" id="KW-0479">Metal-binding</keyword>
<evidence type="ECO:0000256" key="6">
    <source>
        <dbReference type="SAM" id="Phobius"/>
    </source>
</evidence>
<accession>E3I6W6</accession>
<feature type="binding site" evidence="5">
    <location>
        <position position="196"/>
    </location>
    <ligand>
        <name>Zn(2+)</name>
        <dbReference type="ChEBI" id="CHEBI:29105"/>
    </ligand>
</feature>
<dbReference type="GO" id="GO:0046872">
    <property type="term" value="F:metal ion binding"/>
    <property type="evidence" value="ECO:0007669"/>
    <property type="project" value="UniProtKB-KW"/>
</dbReference>
<feature type="transmembrane region" description="Helical" evidence="6">
    <location>
        <begin position="193"/>
        <end position="214"/>
    </location>
</feature>
<comment type="subcellular location">
    <subcellularLocation>
        <location evidence="1">Membrane</location>
        <topology evidence="1">Multi-pass membrane protein</topology>
    </subcellularLocation>
</comment>
<feature type="transmembrane region" description="Helical" evidence="6">
    <location>
        <begin position="51"/>
        <end position="73"/>
    </location>
</feature>
<dbReference type="GO" id="GO:0016020">
    <property type="term" value="C:membrane"/>
    <property type="evidence" value="ECO:0007669"/>
    <property type="project" value="UniProtKB-SubCell"/>
</dbReference>
<organism evidence="7 8">
    <name type="scientific">Rhodomicrobium vannielii (strain ATCC 17100 / DSM 162 / LMG 4299 / NCIMB 10020 / ATH 3.1.1)</name>
    <dbReference type="NCBI Taxonomy" id="648757"/>
    <lineage>
        <taxon>Bacteria</taxon>
        <taxon>Pseudomonadati</taxon>
        <taxon>Pseudomonadota</taxon>
        <taxon>Alphaproteobacteria</taxon>
        <taxon>Hyphomicrobiales</taxon>
        <taxon>Hyphomicrobiaceae</taxon>
        <taxon>Rhodomicrobium</taxon>
    </lineage>
</organism>
<dbReference type="AlphaFoldDB" id="E3I6W6"/>
<evidence type="ECO:0000256" key="4">
    <source>
        <dbReference type="ARBA" id="ARBA00023136"/>
    </source>
</evidence>
<dbReference type="eggNOG" id="COG1272">
    <property type="taxonomic scope" value="Bacteria"/>
</dbReference>
<sequence length="217" mass="23286">MKDARPLFPSYTKAEQTVDAGVHAAGVTFAVVASVWLLVEAADAVPGAHLAAMIVYCLGLVAMFSASAAYNLAPERRAKELLRRADHAAIFVMIAGSYTPFAVVVGGGAGIGMLVAVWAIAALGVFVKLRFPRRFDRLCVALYLAQGWIVLAALRPLMRTLPEDALTLLVAGGVVYTAGVPFHLMEWMRFHNVIWHVFVLAGAATQFFAIRAAVFPS</sequence>
<dbReference type="PANTHER" id="PTHR20855">
    <property type="entry name" value="ADIPOR/PROGESTIN RECEPTOR-RELATED"/>
    <property type="match status" value="1"/>
</dbReference>
<dbReference type="STRING" id="648757.Rvan_2619"/>
<reference evidence="8" key="1">
    <citation type="journal article" date="2011" name="J. Bacteriol.">
        <title>Genome sequences of eight morphologically diverse alphaproteobacteria.</title>
        <authorList>
            <consortium name="US DOE Joint Genome Institute"/>
            <person name="Brown P.J."/>
            <person name="Kysela D.T."/>
            <person name="Buechlein A."/>
            <person name="Hemmerich C."/>
            <person name="Brun Y.V."/>
        </authorList>
    </citation>
    <scope>NUCLEOTIDE SEQUENCE [LARGE SCALE GENOMIC DNA]</scope>
    <source>
        <strain evidence="8">ATCC 17100 / ATH 3.1.1 / DSM 162 / LMG 4299</strain>
    </source>
</reference>
<evidence type="ECO:0000256" key="3">
    <source>
        <dbReference type="ARBA" id="ARBA00022989"/>
    </source>
</evidence>
<dbReference type="HOGENOM" id="CLU_051078_1_2_5"/>
<dbReference type="EMBL" id="CP002292">
    <property type="protein sequence ID" value="ADP71834.1"/>
    <property type="molecule type" value="Genomic_DNA"/>
</dbReference>
<proteinExistence type="predicted"/>
<feature type="transmembrane region" description="Helical" evidence="6">
    <location>
        <begin position="166"/>
        <end position="184"/>
    </location>
</feature>
<gene>
    <name evidence="7" type="ordered locus">Rvan_2619</name>
</gene>
<dbReference type="InterPro" id="IPR004254">
    <property type="entry name" value="AdipoR/HlyIII-related"/>
</dbReference>
<dbReference type="KEGG" id="rva:Rvan_2619"/>
<feature type="transmembrane region" description="Helical" evidence="6">
    <location>
        <begin position="138"/>
        <end position="154"/>
    </location>
</feature>
<dbReference type="Proteomes" id="UP000001399">
    <property type="component" value="Chromosome"/>
</dbReference>
<evidence type="ECO:0000313" key="8">
    <source>
        <dbReference type="Proteomes" id="UP000001399"/>
    </source>
</evidence>
<feature type="transmembrane region" description="Helical" evidence="6">
    <location>
        <begin position="111"/>
        <end position="131"/>
    </location>
</feature>
<feature type="transmembrane region" description="Helical" evidence="6">
    <location>
        <begin position="20"/>
        <end position="39"/>
    </location>
</feature>
<dbReference type="Pfam" id="PF03006">
    <property type="entry name" value="HlyIII"/>
    <property type="match status" value="1"/>
</dbReference>
<protein>
    <submittedName>
        <fullName evidence="7">Hly-III family protein</fullName>
    </submittedName>
</protein>
<evidence type="ECO:0000256" key="1">
    <source>
        <dbReference type="ARBA" id="ARBA00004141"/>
    </source>
</evidence>
<dbReference type="RefSeq" id="WP_013420212.1">
    <property type="nucleotide sequence ID" value="NC_014664.1"/>
</dbReference>
<feature type="transmembrane region" description="Helical" evidence="6">
    <location>
        <begin position="85"/>
        <end position="105"/>
    </location>
</feature>
<evidence type="ECO:0000256" key="2">
    <source>
        <dbReference type="ARBA" id="ARBA00022692"/>
    </source>
</evidence>
<keyword evidence="5" id="KW-0862">Zinc</keyword>
<keyword evidence="8" id="KW-1185">Reference proteome</keyword>
<keyword evidence="2 6" id="KW-0812">Transmembrane</keyword>
<name>E3I6W6_RHOVT</name>